<dbReference type="RefSeq" id="WP_110169564.1">
    <property type="nucleotide sequence ID" value="NZ_CP015136.1"/>
</dbReference>
<gene>
    <name evidence="5" type="primary">vapC</name>
    <name evidence="7" type="ORF">LuPra_00811</name>
</gene>
<dbReference type="InterPro" id="IPR022907">
    <property type="entry name" value="VapC_family"/>
</dbReference>
<comment type="cofactor">
    <cofactor evidence="5">
        <name>Mg(2+)</name>
        <dbReference type="ChEBI" id="CHEBI:18420"/>
    </cofactor>
</comment>
<feature type="binding site" evidence="5">
    <location>
        <position position="5"/>
    </location>
    <ligand>
        <name>Mg(2+)</name>
        <dbReference type="ChEBI" id="CHEBI:18420"/>
    </ligand>
</feature>
<name>A0A143PGE6_LUTPR</name>
<organism evidence="7 8">
    <name type="scientific">Luteitalea pratensis</name>
    <dbReference type="NCBI Taxonomy" id="1855912"/>
    <lineage>
        <taxon>Bacteria</taxon>
        <taxon>Pseudomonadati</taxon>
        <taxon>Acidobacteriota</taxon>
        <taxon>Vicinamibacteria</taxon>
        <taxon>Vicinamibacterales</taxon>
        <taxon>Vicinamibacteraceae</taxon>
        <taxon>Luteitalea</taxon>
    </lineage>
</organism>
<dbReference type="STRING" id="1855912.LuPra_00811"/>
<evidence type="ECO:0000256" key="5">
    <source>
        <dbReference type="HAMAP-Rule" id="MF_00265"/>
    </source>
</evidence>
<dbReference type="OrthoDB" id="556169at2"/>
<reference evidence="8" key="2">
    <citation type="submission" date="2016-04" db="EMBL/GenBank/DDBJ databases">
        <title>First Complete Genome Sequence of a Subdivision 6 Acidobacterium.</title>
        <authorList>
            <person name="Huang S."/>
            <person name="Vieira S."/>
            <person name="Bunk B."/>
            <person name="Riedel T."/>
            <person name="Sproeer C."/>
            <person name="Overmann J."/>
        </authorList>
    </citation>
    <scope>NUCLEOTIDE SEQUENCE [LARGE SCALE GENOMIC DNA]</scope>
    <source>
        <strain evidence="8">DSM 100886 HEG_-6_39</strain>
    </source>
</reference>
<comment type="similarity">
    <text evidence="5">Belongs to the PINc/VapC protein family.</text>
</comment>
<dbReference type="SUPFAM" id="SSF88723">
    <property type="entry name" value="PIN domain-like"/>
    <property type="match status" value="1"/>
</dbReference>
<keyword evidence="3 5" id="KW-0479">Metal-binding</keyword>
<evidence type="ECO:0000256" key="2">
    <source>
        <dbReference type="ARBA" id="ARBA00022722"/>
    </source>
</evidence>
<sequence length="144" mass="15948">MKIVDLNILLYAINAEAAQHQSARQWWERTVNDGEEVIGLPWVVLLGFLRLSTNPRVFPRPLTPDAAAAKVDTWLALDNVRVVREKDEHWEVLKSLLATSGAAGNLTTDAHLAALALTHDAVLVSSDTDFARFRGLRLENALRG</sequence>
<dbReference type="HAMAP" id="MF_00265">
    <property type="entry name" value="VapC_Nob1"/>
    <property type="match status" value="1"/>
</dbReference>
<dbReference type="GO" id="GO:0045926">
    <property type="term" value="P:negative regulation of growth"/>
    <property type="evidence" value="ECO:0007669"/>
    <property type="project" value="UniProtKB-ARBA"/>
</dbReference>
<dbReference type="InterPro" id="IPR029060">
    <property type="entry name" value="PIN-like_dom_sf"/>
</dbReference>
<dbReference type="InterPro" id="IPR006226">
    <property type="entry name" value="Mtu_PIN"/>
</dbReference>
<dbReference type="Proteomes" id="UP000076079">
    <property type="component" value="Chromosome"/>
</dbReference>
<feature type="domain" description="PIN" evidence="6">
    <location>
        <begin position="3"/>
        <end position="134"/>
    </location>
</feature>
<dbReference type="GO" id="GO:0090729">
    <property type="term" value="F:toxin activity"/>
    <property type="evidence" value="ECO:0007669"/>
    <property type="project" value="UniProtKB-KW"/>
</dbReference>
<dbReference type="InterPro" id="IPR002716">
    <property type="entry name" value="PIN_dom"/>
</dbReference>
<dbReference type="CDD" id="cd18678">
    <property type="entry name" value="PIN_MtVapC25_VapC33-like"/>
    <property type="match status" value="1"/>
</dbReference>
<comment type="function">
    <text evidence="5">Toxic component of a toxin-antitoxin (TA) system. An RNase.</text>
</comment>
<dbReference type="Gene3D" id="3.40.50.1010">
    <property type="entry name" value="5'-nuclease"/>
    <property type="match status" value="1"/>
</dbReference>
<dbReference type="AlphaFoldDB" id="A0A143PGE6"/>
<evidence type="ECO:0000259" key="6">
    <source>
        <dbReference type="Pfam" id="PF01850"/>
    </source>
</evidence>
<keyword evidence="5" id="KW-0460">Magnesium</keyword>
<keyword evidence="2 5" id="KW-0540">Nuclease</keyword>
<evidence type="ECO:0000256" key="3">
    <source>
        <dbReference type="ARBA" id="ARBA00022723"/>
    </source>
</evidence>
<keyword evidence="8" id="KW-1185">Reference proteome</keyword>
<protein>
    <recommendedName>
        <fullName evidence="5">Ribonuclease VapC</fullName>
        <shortName evidence="5">RNase VapC</shortName>
        <ecNumber evidence="5">3.1.-.-</ecNumber>
    </recommendedName>
    <alternativeName>
        <fullName evidence="5">Toxin VapC</fullName>
    </alternativeName>
</protein>
<accession>A0A143PGE6</accession>
<evidence type="ECO:0000256" key="1">
    <source>
        <dbReference type="ARBA" id="ARBA00022649"/>
    </source>
</evidence>
<proteinExistence type="inferred from homology"/>
<dbReference type="KEGG" id="abac:LuPra_00811"/>
<feature type="binding site" evidence="5">
    <location>
        <position position="109"/>
    </location>
    <ligand>
        <name>Mg(2+)</name>
        <dbReference type="ChEBI" id="CHEBI:18420"/>
    </ligand>
</feature>
<dbReference type="GO" id="GO:0000287">
    <property type="term" value="F:magnesium ion binding"/>
    <property type="evidence" value="ECO:0007669"/>
    <property type="project" value="UniProtKB-UniRule"/>
</dbReference>
<keyword evidence="5" id="KW-0800">Toxin</keyword>
<dbReference type="GO" id="GO:0004540">
    <property type="term" value="F:RNA nuclease activity"/>
    <property type="evidence" value="ECO:0007669"/>
    <property type="project" value="InterPro"/>
</dbReference>
<dbReference type="GO" id="GO:0016788">
    <property type="term" value="F:hydrolase activity, acting on ester bonds"/>
    <property type="evidence" value="ECO:0007669"/>
    <property type="project" value="InterPro"/>
</dbReference>
<keyword evidence="1 5" id="KW-1277">Toxin-antitoxin system</keyword>
<reference evidence="7 8" key="1">
    <citation type="journal article" date="2016" name="Genome Announc.">
        <title>First Complete Genome Sequence of a Subdivision 6 Acidobacterium Strain.</title>
        <authorList>
            <person name="Huang S."/>
            <person name="Vieira S."/>
            <person name="Bunk B."/>
            <person name="Riedel T."/>
            <person name="Sproer C."/>
            <person name="Overmann J."/>
        </authorList>
    </citation>
    <scope>NUCLEOTIDE SEQUENCE [LARGE SCALE GENOMIC DNA]</scope>
    <source>
        <strain evidence="8">DSM 100886 HEG_-6_39</strain>
    </source>
</reference>
<keyword evidence="4 5" id="KW-0378">Hydrolase</keyword>
<dbReference type="NCBIfam" id="TIGR00028">
    <property type="entry name" value="Mtu_PIN_fam"/>
    <property type="match status" value="1"/>
</dbReference>
<evidence type="ECO:0000313" key="7">
    <source>
        <dbReference type="EMBL" id="AMY07637.1"/>
    </source>
</evidence>
<evidence type="ECO:0000256" key="4">
    <source>
        <dbReference type="ARBA" id="ARBA00022801"/>
    </source>
</evidence>
<dbReference type="Pfam" id="PF01850">
    <property type="entry name" value="PIN"/>
    <property type="match status" value="1"/>
</dbReference>
<dbReference type="EC" id="3.1.-.-" evidence="5"/>
<evidence type="ECO:0000313" key="8">
    <source>
        <dbReference type="Proteomes" id="UP000076079"/>
    </source>
</evidence>
<dbReference type="EMBL" id="CP015136">
    <property type="protein sequence ID" value="AMY07637.1"/>
    <property type="molecule type" value="Genomic_DNA"/>
</dbReference>